<organism evidence="1 2">
    <name type="scientific">Tumidithrix elongata BACA0141</name>
    <dbReference type="NCBI Taxonomy" id="2716417"/>
    <lineage>
        <taxon>Bacteria</taxon>
        <taxon>Bacillati</taxon>
        <taxon>Cyanobacteriota</taxon>
        <taxon>Cyanophyceae</taxon>
        <taxon>Pseudanabaenales</taxon>
        <taxon>Pseudanabaenaceae</taxon>
        <taxon>Tumidithrix</taxon>
        <taxon>Tumidithrix elongata</taxon>
    </lineage>
</organism>
<dbReference type="EMBL" id="JAZBJZ010000140">
    <property type="protein sequence ID" value="MEE3719518.1"/>
    <property type="molecule type" value="Genomic_DNA"/>
</dbReference>
<reference evidence="1" key="1">
    <citation type="submission" date="2024-01" db="EMBL/GenBank/DDBJ databases">
        <title>Bank of Algae and Cyanobacteria of the Azores (BACA) strain genomes.</title>
        <authorList>
            <person name="Luz R."/>
            <person name="Cordeiro R."/>
            <person name="Fonseca A."/>
            <person name="Goncalves V."/>
        </authorList>
    </citation>
    <scope>NUCLEOTIDE SEQUENCE</scope>
    <source>
        <strain evidence="1">BACA0141</strain>
    </source>
</reference>
<sequence>MTSCEAIVYSKTLTEDFHLITVPRSFSSEDIKWIRSRIDECMVNFVDKRSRKPIFEIFENEKYYIVGVTVTAQDLKDCSLEDIGISDEQTKDVQGRPIYGFFAYVLEKNRGKINNRSTHNSLRACLRSLG</sequence>
<accession>A0AAW9Q956</accession>
<evidence type="ECO:0000313" key="2">
    <source>
        <dbReference type="Proteomes" id="UP001333818"/>
    </source>
</evidence>
<evidence type="ECO:0000313" key="1">
    <source>
        <dbReference type="EMBL" id="MEE3719518.1"/>
    </source>
</evidence>
<protein>
    <submittedName>
        <fullName evidence="1">Uncharacterized protein</fullName>
    </submittedName>
</protein>
<keyword evidence="2" id="KW-1185">Reference proteome</keyword>
<gene>
    <name evidence="1" type="ORF">V2H45_22495</name>
</gene>
<name>A0AAW9Q956_9CYAN</name>
<dbReference type="Proteomes" id="UP001333818">
    <property type="component" value="Unassembled WGS sequence"/>
</dbReference>
<dbReference type="RefSeq" id="WP_330485954.1">
    <property type="nucleotide sequence ID" value="NZ_JAZBJZ010000140.1"/>
</dbReference>
<comment type="caution">
    <text evidence="1">The sequence shown here is derived from an EMBL/GenBank/DDBJ whole genome shotgun (WGS) entry which is preliminary data.</text>
</comment>
<proteinExistence type="predicted"/>
<dbReference type="AlphaFoldDB" id="A0AAW9Q956"/>